<sequence>MARHSFRNQSGRARGAAIDFRRGGAGVSCHAANVIPIGRGADMVPPGMESEAVHYQCAAAVVLLSFDQIG</sequence>
<organism evidence="1 2">
    <name type="scientific">Rhodopseudomonas pseudopalustris</name>
    <dbReference type="NCBI Taxonomy" id="1513892"/>
    <lineage>
        <taxon>Bacteria</taxon>
        <taxon>Pseudomonadati</taxon>
        <taxon>Pseudomonadota</taxon>
        <taxon>Alphaproteobacteria</taxon>
        <taxon>Hyphomicrobiales</taxon>
        <taxon>Nitrobacteraceae</taxon>
        <taxon>Rhodopseudomonas</taxon>
    </lineage>
</organism>
<reference evidence="2" key="1">
    <citation type="submission" date="2016-10" db="EMBL/GenBank/DDBJ databases">
        <authorList>
            <person name="Varghese N."/>
            <person name="Submissions S."/>
        </authorList>
    </citation>
    <scope>NUCLEOTIDE SEQUENCE [LARGE SCALE GENOMIC DNA]</scope>
    <source>
        <strain evidence="2">DSM 123</strain>
    </source>
</reference>
<evidence type="ECO:0000313" key="1">
    <source>
        <dbReference type="EMBL" id="SEP20225.1"/>
    </source>
</evidence>
<dbReference type="Proteomes" id="UP000199615">
    <property type="component" value="Unassembled WGS sequence"/>
</dbReference>
<dbReference type="AlphaFoldDB" id="A0A1H8VY02"/>
<proteinExistence type="predicted"/>
<accession>A0A1H8VY02</accession>
<dbReference type="EMBL" id="FODT01000010">
    <property type="protein sequence ID" value="SEP20225.1"/>
    <property type="molecule type" value="Genomic_DNA"/>
</dbReference>
<evidence type="ECO:0000313" key="2">
    <source>
        <dbReference type="Proteomes" id="UP000199615"/>
    </source>
</evidence>
<name>A0A1H8VY02_9BRAD</name>
<protein>
    <submittedName>
        <fullName evidence="1">Uncharacterized protein</fullName>
    </submittedName>
</protein>
<gene>
    <name evidence="1" type="ORF">SAMN05444123_11031</name>
</gene>
<keyword evidence="2" id="KW-1185">Reference proteome</keyword>